<gene>
    <name evidence="2" type="ORF">TorRG33x02_141410</name>
</gene>
<feature type="compositionally biased region" description="Polar residues" evidence="1">
    <location>
        <begin position="1"/>
        <end position="14"/>
    </location>
</feature>
<protein>
    <submittedName>
        <fullName evidence="2">Uncharacterized protein</fullName>
    </submittedName>
</protein>
<dbReference type="EMBL" id="JXTC01000087">
    <property type="protein sequence ID" value="PON90109.1"/>
    <property type="molecule type" value="Genomic_DNA"/>
</dbReference>
<feature type="region of interest" description="Disordered" evidence="1">
    <location>
        <begin position="1"/>
        <end position="30"/>
    </location>
</feature>
<dbReference type="AlphaFoldDB" id="A0A2P5EX47"/>
<dbReference type="InParanoid" id="A0A2P5EX47"/>
<evidence type="ECO:0000313" key="3">
    <source>
        <dbReference type="Proteomes" id="UP000237000"/>
    </source>
</evidence>
<reference evidence="3" key="1">
    <citation type="submission" date="2016-06" db="EMBL/GenBank/DDBJ databases">
        <title>Parallel loss of symbiosis genes in relatives of nitrogen-fixing non-legume Parasponia.</title>
        <authorList>
            <person name="Van Velzen R."/>
            <person name="Holmer R."/>
            <person name="Bu F."/>
            <person name="Rutten L."/>
            <person name="Van Zeijl A."/>
            <person name="Liu W."/>
            <person name="Santuari L."/>
            <person name="Cao Q."/>
            <person name="Sharma T."/>
            <person name="Shen D."/>
            <person name="Roswanjaya Y."/>
            <person name="Wardhani T."/>
            <person name="Kalhor M.S."/>
            <person name="Jansen J."/>
            <person name="Van den Hoogen J."/>
            <person name="Gungor B."/>
            <person name="Hartog M."/>
            <person name="Hontelez J."/>
            <person name="Verver J."/>
            <person name="Yang W.-C."/>
            <person name="Schijlen E."/>
            <person name="Repin R."/>
            <person name="Schilthuizen M."/>
            <person name="Schranz E."/>
            <person name="Heidstra R."/>
            <person name="Miyata K."/>
            <person name="Fedorova E."/>
            <person name="Kohlen W."/>
            <person name="Bisseling T."/>
            <person name="Smit S."/>
            <person name="Geurts R."/>
        </authorList>
    </citation>
    <scope>NUCLEOTIDE SEQUENCE [LARGE SCALE GENOMIC DNA]</scope>
    <source>
        <strain evidence="3">cv. RG33-2</strain>
    </source>
</reference>
<name>A0A2P5EX47_TREOI</name>
<keyword evidence="3" id="KW-1185">Reference proteome</keyword>
<comment type="caution">
    <text evidence="2">The sequence shown here is derived from an EMBL/GenBank/DDBJ whole genome shotgun (WGS) entry which is preliminary data.</text>
</comment>
<proteinExistence type="predicted"/>
<sequence length="83" mass="9493">MLPFKNPSNGGTQSHGEKLSTGDLKFHKNEARLDEDRARVAVNLVMSDHNMNKEKLCSDAKEYYRTRFAAVNFSTGSKNFQRR</sequence>
<feature type="compositionally biased region" description="Basic and acidic residues" evidence="1">
    <location>
        <begin position="15"/>
        <end position="30"/>
    </location>
</feature>
<dbReference type="Proteomes" id="UP000237000">
    <property type="component" value="Unassembled WGS sequence"/>
</dbReference>
<evidence type="ECO:0000256" key="1">
    <source>
        <dbReference type="SAM" id="MobiDB-lite"/>
    </source>
</evidence>
<organism evidence="2 3">
    <name type="scientific">Trema orientale</name>
    <name type="common">Charcoal tree</name>
    <name type="synonym">Celtis orientalis</name>
    <dbReference type="NCBI Taxonomy" id="63057"/>
    <lineage>
        <taxon>Eukaryota</taxon>
        <taxon>Viridiplantae</taxon>
        <taxon>Streptophyta</taxon>
        <taxon>Embryophyta</taxon>
        <taxon>Tracheophyta</taxon>
        <taxon>Spermatophyta</taxon>
        <taxon>Magnoliopsida</taxon>
        <taxon>eudicotyledons</taxon>
        <taxon>Gunneridae</taxon>
        <taxon>Pentapetalae</taxon>
        <taxon>rosids</taxon>
        <taxon>fabids</taxon>
        <taxon>Rosales</taxon>
        <taxon>Cannabaceae</taxon>
        <taxon>Trema</taxon>
    </lineage>
</organism>
<accession>A0A2P5EX47</accession>
<evidence type="ECO:0000313" key="2">
    <source>
        <dbReference type="EMBL" id="PON90109.1"/>
    </source>
</evidence>